<organism evidence="1 2">
    <name type="scientific">Panicum virgatum</name>
    <name type="common">Blackwell switchgrass</name>
    <dbReference type="NCBI Taxonomy" id="38727"/>
    <lineage>
        <taxon>Eukaryota</taxon>
        <taxon>Viridiplantae</taxon>
        <taxon>Streptophyta</taxon>
        <taxon>Embryophyta</taxon>
        <taxon>Tracheophyta</taxon>
        <taxon>Spermatophyta</taxon>
        <taxon>Magnoliopsida</taxon>
        <taxon>Liliopsida</taxon>
        <taxon>Poales</taxon>
        <taxon>Poaceae</taxon>
        <taxon>PACMAD clade</taxon>
        <taxon>Panicoideae</taxon>
        <taxon>Panicodae</taxon>
        <taxon>Paniceae</taxon>
        <taxon>Panicinae</taxon>
        <taxon>Panicum</taxon>
        <taxon>Panicum sect. Hiantes</taxon>
    </lineage>
</organism>
<reference evidence="1" key="1">
    <citation type="submission" date="2020-05" db="EMBL/GenBank/DDBJ databases">
        <title>WGS assembly of Panicum virgatum.</title>
        <authorList>
            <person name="Lovell J.T."/>
            <person name="Jenkins J."/>
            <person name="Shu S."/>
            <person name="Juenger T.E."/>
            <person name="Schmutz J."/>
        </authorList>
    </citation>
    <scope>NUCLEOTIDE SEQUENCE</scope>
    <source>
        <strain evidence="1">AP13</strain>
    </source>
</reference>
<accession>A0A8T0WQB2</accession>
<evidence type="ECO:0000313" key="2">
    <source>
        <dbReference type="Proteomes" id="UP000823388"/>
    </source>
</evidence>
<gene>
    <name evidence="1" type="ORF">PVAP13_1NG005000</name>
</gene>
<protein>
    <submittedName>
        <fullName evidence="1">Uncharacterized protein</fullName>
    </submittedName>
</protein>
<dbReference type="EMBL" id="CM029038">
    <property type="protein sequence ID" value="KAG2647957.1"/>
    <property type="molecule type" value="Genomic_DNA"/>
</dbReference>
<dbReference type="EMBL" id="CM029038">
    <property type="protein sequence ID" value="KAG2647956.1"/>
    <property type="molecule type" value="Genomic_DNA"/>
</dbReference>
<name>A0A8T0WQB2_PANVG</name>
<dbReference type="EMBL" id="CM029038">
    <property type="protein sequence ID" value="KAG2647955.1"/>
    <property type="molecule type" value="Genomic_DNA"/>
</dbReference>
<sequence length="157" mass="18163">MEPDGQKRFQIGPKVVVHLDAEFIRRMAIPRPKDPDDQEYMEHVAFWEAILGVHPYYRSRITGDEVSECYTSLVETVTSEQEVGEHKLEAVGDDASFETQGWLKMTVPVVMTTCPLLLRCTQPFWRSSGDRKKAVKHIIKSCKLWCRIWVGKDIERP</sequence>
<evidence type="ECO:0000313" key="1">
    <source>
        <dbReference type="EMBL" id="KAG2647956.1"/>
    </source>
</evidence>
<proteinExistence type="predicted"/>
<dbReference type="Proteomes" id="UP000823388">
    <property type="component" value="Chromosome 1N"/>
</dbReference>
<comment type="caution">
    <text evidence="1">The sequence shown here is derived from an EMBL/GenBank/DDBJ whole genome shotgun (WGS) entry which is preliminary data.</text>
</comment>
<keyword evidence="2" id="KW-1185">Reference proteome</keyword>
<dbReference type="AlphaFoldDB" id="A0A8T0WQB2"/>